<feature type="active site" description="Charge relay system" evidence="3">
    <location>
        <position position="328"/>
    </location>
</feature>
<comment type="similarity">
    <text evidence="1 2">Belongs to the AB hydrolase superfamily. Lipase family.</text>
</comment>
<keyword evidence="2" id="KW-0443">Lipid metabolism</keyword>
<dbReference type="STRING" id="36166.T1GBZ1"/>
<dbReference type="AlphaFoldDB" id="T1GBZ1"/>
<dbReference type="SUPFAM" id="SSF53474">
    <property type="entry name" value="alpha/beta-Hydrolases"/>
    <property type="match status" value="1"/>
</dbReference>
<dbReference type="GO" id="GO:0016042">
    <property type="term" value="P:lipid catabolic process"/>
    <property type="evidence" value="ECO:0007669"/>
    <property type="project" value="UniProtKB-KW"/>
</dbReference>
<name>T1GBZ1_MEGSC</name>
<feature type="domain" description="Partial AB-hydrolase lipase" evidence="5">
    <location>
        <begin position="31"/>
        <end position="85"/>
    </location>
</feature>
<dbReference type="InterPro" id="IPR025483">
    <property type="entry name" value="Lipase_euk"/>
</dbReference>
<dbReference type="EMBL" id="CAQQ02014956">
    <property type="status" value="NOT_ANNOTATED_CDS"/>
    <property type="molecule type" value="Genomic_DNA"/>
</dbReference>
<dbReference type="Pfam" id="PF04083">
    <property type="entry name" value="Abhydro_lipase"/>
    <property type="match status" value="1"/>
</dbReference>
<keyword evidence="4" id="KW-0732">Signal</keyword>
<proteinExistence type="inferred from homology"/>
<evidence type="ECO:0000256" key="4">
    <source>
        <dbReference type="SAM" id="SignalP"/>
    </source>
</evidence>
<dbReference type="PIRSF" id="PIRSF000862">
    <property type="entry name" value="Steryl_ester_lip"/>
    <property type="match status" value="1"/>
</dbReference>
<feature type="chain" id="PRO_5004588179" description="Lipase" evidence="4">
    <location>
        <begin position="18"/>
        <end position="386"/>
    </location>
</feature>
<feature type="active site" description="Charge relay system" evidence="3">
    <location>
        <position position="361"/>
    </location>
</feature>
<dbReference type="InterPro" id="IPR006693">
    <property type="entry name" value="AB_hydrolase_lipase"/>
</dbReference>
<sequence>MHCILWIILELVVEANTLKIETFYYNAPSKIKADGYPVEIHNVLTKDGYILEIHRIPFSPKNKSERKQAIFMQHGLYATGDNFILADPSQAIAYLAADAGYDVWLGNNRGTFYSKKNIYFSPSNPLFWNFTFGETSVYDVSASIDYILNITQQNKIHYLGHSLGTTSYLVLLSMRPEYNSKIKSGHLLAPISAIKNLKTPIGKVLSPIFGHPDPDRSYTGFEFLPHFLPLNIFLANFCAQPGILSICKAVISLYIGPSKKYTNDSLVPVIFATFPGGSSYNEGIHLTQMVNTKRFQMFDWEQYGSKVPPEFPIENVQAPTFFYYSSGDYLSSELDVENLLKSLNKDVVAGTWFKDDGEWSHFDYLAANDLKTILNDDILENIRKFD</sequence>
<dbReference type="PANTHER" id="PTHR11005">
    <property type="entry name" value="LYSOSOMAL ACID LIPASE-RELATED"/>
    <property type="match status" value="1"/>
</dbReference>
<dbReference type="HOGENOM" id="CLU_010974_0_3_1"/>
<protein>
    <recommendedName>
        <fullName evidence="2">Lipase</fullName>
    </recommendedName>
</protein>
<dbReference type="Gene3D" id="3.40.50.1820">
    <property type="entry name" value="alpha/beta hydrolase"/>
    <property type="match status" value="1"/>
</dbReference>
<organism evidence="6 7">
    <name type="scientific">Megaselia scalaris</name>
    <name type="common">Humpbacked fly</name>
    <name type="synonym">Phora scalaris</name>
    <dbReference type="NCBI Taxonomy" id="36166"/>
    <lineage>
        <taxon>Eukaryota</taxon>
        <taxon>Metazoa</taxon>
        <taxon>Ecdysozoa</taxon>
        <taxon>Arthropoda</taxon>
        <taxon>Hexapoda</taxon>
        <taxon>Insecta</taxon>
        <taxon>Pterygota</taxon>
        <taxon>Neoptera</taxon>
        <taxon>Endopterygota</taxon>
        <taxon>Diptera</taxon>
        <taxon>Brachycera</taxon>
        <taxon>Muscomorpha</taxon>
        <taxon>Platypezoidea</taxon>
        <taxon>Phoridae</taxon>
        <taxon>Megaseliini</taxon>
        <taxon>Megaselia</taxon>
    </lineage>
</organism>
<keyword evidence="2" id="KW-0442">Lipid degradation</keyword>
<dbReference type="EnsemblMetazoa" id="MESCA000784-RA">
    <property type="protein sequence ID" value="MESCA000784-PA"/>
    <property type="gene ID" value="MESCA000784"/>
</dbReference>
<evidence type="ECO:0000313" key="7">
    <source>
        <dbReference type="Proteomes" id="UP000015102"/>
    </source>
</evidence>
<evidence type="ECO:0000256" key="2">
    <source>
        <dbReference type="PIRNR" id="PIRNR000862"/>
    </source>
</evidence>
<reference evidence="7" key="1">
    <citation type="submission" date="2013-02" db="EMBL/GenBank/DDBJ databases">
        <authorList>
            <person name="Hughes D."/>
        </authorList>
    </citation>
    <scope>NUCLEOTIDE SEQUENCE</scope>
    <source>
        <strain>Durham</strain>
        <strain evidence="7">NC isolate 2 -- Noor lab</strain>
    </source>
</reference>
<feature type="signal peptide" evidence="4">
    <location>
        <begin position="1"/>
        <end position="17"/>
    </location>
</feature>
<evidence type="ECO:0000256" key="1">
    <source>
        <dbReference type="ARBA" id="ARBA00010701"/>
    </source>
</evidence>
<dbReference type="InterPro" id="IPR029058">
    <property type="entry name" value="AB_hydrolase_fold"/>
</dbReference>
<reference evidence="6" key="2">
    <citation type="submission" date="2015-06" db="UniProtKB">
        <authorList>
            <consortium name="EnsemblMetazoa"/>
        </authorList>
    </citation>
    <scope>IDENTIFICATION</scope>
</reference>
<evidence type="ECO:0000259" key="5">
    <source>
        <dbReference type="Pfam" id="PF04083"/>
    </source>
</evidence>
<dbReference type="GO" id="GO:0016788">
    <property type="term" value="F:hydrolase activity, acting on ester bonds"/>
    <property type="evidence" value="ECO:0007669"/>
    <property type="project" value="InterPro"/>
</dbReference>
<keyword evidence="7" id="KW-1185">Reference proteome</keyword>
<feature type="active site" description="Nucleophile" evidence="3">
    <location>
        <position position="162"/>
    </location>
</feature>
<evidence type="ECO:0000313" key="6">
    <source>
        <dbReference type="EnsemblMetazoa" id="MESCA000784-PA"/>
    </source>
</evidence>
<evidence type="ECO:0000256" key="3">
    <source>
        <dbReference type="PIRSR" id="PIRSR000862-1"/>
    </source>
</evidence>
<accession>T1GBZ1</accession>
<dbReference type="OMA" id="QYDWGTK"/>
<dbReference type="FunFam" id="3.40.50.1820:FF:000179">
    <property type="entry name" value="Lipase"/>
    <property type="match status" value="1"/>
</dbReference>
<dbReference type="Proteomes" id="UP000015102">
    <property type="component" value="Unassembled WGS sequence"/>
</dbReference>
<keyword evidence="2" id="KW-0378">Hydrolase</keyword>